<feature type="compositionally biased region" description="Basic and acidic residues" evidence="2">
    <location>
        <begin position="462"/>
        <end position="519"/>
    </location>
</feature>
<dbReference type="GeneID" id="96085406"/>
<dbReference type="InterPro" id="IPR001623">
    <property type="entry name" value="DnaJ_domain"/>
</dbReference>
<dbReference type="PANTHER" id="PTHR24074">
    <property type="entry name" value="CO-CHAPERONE PROTEIN DJLA"/>
    <property type="match status" value="1"/>
</dbReference>
<accession>A0ABR3UL29</accession>
<evidence type="ECO:0000313" key="6">
    <source>
        <dbReference type="Proteomes" id="UP001578633"/>
    </source>
</evidence>
<feature type="compositionally biased region" description="Polar residues" evidence="2">
    <location>
        <begin position="747"/>
        <end position="758"/>
    </location>
</feature>
<dbReference type="Gene3D" id="1.10.287.110">
    <property type="entry name" value="DnaJ domain"/>
    <property type="match status" value="1"/>
</dbReference>
<feature type="domain" description="CCHC-type" evidence="4">
    <location>
        <begin position="672"/>
        <end position="686"/>
    </location>
</feature>
<feature type="domain" description="J" evidence="3">
    <location>
        <begin position="11"/>
        <end position="77"/>
    </location>
</feature>
<reference evidence="5 6" key="1">
    <citation type="submission" date="2024-09" db="EMBL/GenBank/DDBJ databases">
        <title>T2T genomes of carrot and Alternaria dauci and their utility for understanding host-pathogen interaction during carrot leaf blight disease.</title>
        <authorList>
            <person name="Liu W."/>
            <person name="Xu S."/>
            <person name="Ou C."/>
            <person name="Liu X."/>
            <person name="Zhuang F."/>
            <person name="Deng X.W."/>
        </authorList>
    </citation>
    <scope>NUCLEOTIDE SEQUENCE [LARGE SCALE GENOMIC DNA]</scope>
    <source>
        <strain evidence="5 6">A2016</strain>
    </source>
</reference>
<feature type="compositionally biased region" description="Basic and acidic residues" evidence="2">
    <location>
        <begin position="547"/>
        <end position="556"/>
    </location>
</feature>
<dbReference type="EMBL" id="JBHGVX010000004">
    <property type="protein sequence ID" value="KAL1796544.1"/>
    <property type="molecule type" value="Genomic_DNA"/>
</dbReference>
<dbReference type="PROSITE" id="PS50158">
    <property type="entry name" value="ZF_CCHC"/>
    <property type="match status" value="2"/>
</dbReference>
<dbReference type="SUPFAM" id="SSF57756">
    <property type="entry name" value="Retrovirus zinc finger-like domains"/>
    <property type="match status" value="2"/>
</dbReference>
<dbReference type="InterPro" id="IPR050817">
    <property type="entry name" value="DjlA_DnaK_co-chaperone"/>
</dbReference>
<keyword evidence="1" id="KW-0862">Zinc</keyword>
<keyword evidence="1" id="KW-0863">Zinc-finger</keyword>
<evidence type="ECO:0000313" key="5">
    <source>
        <dbReference type="EMBL" id="KAL1796544.1"/>
    </source>
</evidence>
<name>A0ABR3UL29_9PLEO</name>
<evidence type="ECO:0000259" key="4">
    <source>
        <dbReference type="PROSITE" id="PS50158"/>
    </source>
</evidence>
<feature type="compositionally biased region" description="Basic and acidic residues" evidence="2">
    <location>
        <begin position="595"/>
        <end position="607"/>
    </location>
</feature>
<feature type="compositionally biased region" description="Acidic residues" evidence="2">
    <location>
        <begin position="336"/>
        <end position="350"/>
    </location>
</feature>
<keyword evidence="1" id="KW-0479">Metal-binding</keyword>
<feature type="compositionally biased region" description="Acidic residues" evidence="2">
    <location>
        <begin position="358"/>
        <end position="367"/>
    </location>
</feature>
<dbReference type="CDD" id="cd06257">
    <property type="entry name" value="DnaJ"/>
    <property type="match status" value="1"/>
</dbReference>
<feature type="domain" description="CCHC-type" evidence="4">
    <location>
        <begin position="831"/>
        <end position="845"/>
    </location>
</feature>
<protein>
    <recommendedName>
        <fullName evidence="7">J domain-containing protein</fullName>
    </recommendedName>
</protein>
<proteinExistence type="predicted"/>
<dbReference type="InterPro" id="IPR001878">
    <property type="entry name" value="Znf_CCHC"/>
</dbReference>
<evidence type="ECO:0008006" key="7">
    <source>
        <dbReference type="Google" id="ProtNLM"/>
    </source>
</evidence>
<dbReference type="Pfam" id="PF00098">
    <property type="entry name" value="zf-CCHC"/>
    <property type="match status" value="1"/>
</dbReference>
<feature type="region of interest" description="Disordered" evidence="2">
    <location>
        <begin position="296"/>
        <end position="556"/>
    </location>
</feature>
<keyword evidence="6" id="KW-1185">Reference proteome</keyword>
<evidence type="ECO:0000259" key="3">
    <source>
        <dbReference type="PROSITE" id="PS50076"/>
    </source>
</evidence>
<feature type="compositionally biased region" description="Basic and acidic residues" evidence="2">
    <location>
        <begin position="410"/>
        <end position="453"/>
    </location>
</feature>
<organism evidence="5 6">
    <name type="scientific">Alternaria dauci</name>
    <dbReference type="NCBI Taxonomy" id="48095"/>
    <lineage>
        <taxon>Eukaryota</taxon>
        <taxon>Fungi</taxon>
        <taxon>Dikarya</taxon>
        <taxon>Ascomycota</taxon>
        <taxon>Pezizomycotina</taxon>
        <taxon>Dothideomycetes</taxon>
        <taxon>Pleosporomycetidae</taxon>
        <taxon>Pleosporales</taxon>
        <taxon>Pleosporineae</taxon>
        <taxon>Pleosporaceae</taxon>
        <taxon>Alternaria</taxon>
        <taxon>Alternaria sect. Porri</taxon>
    </lineage>
</organism>
<dbReference type="Gene3D" id="4.10.60.10">
    <property type="entry name" value="Zinc finger, CCHC-type"/>
    <property type="match status" value="1"/>
</dbReference>
<comment type="caution">
    <text evidence="5">The sequence shown here is derived from an EMBL/GenBank/DDBJ whole genome shotgun (WGS) entry which is preliminary data.</text>
</comment>
<dbReference type="SMART" id="SM00271">
    <property type="entry name" value="DnaJ"/>
    <property type="match status" value="1"/>
</dbReference>
<evidence type="ECO:0000256" key="2">
    <source>
        <dbReference type="SAM" id="MobiDB-lite"/>
    </source>
</evidence>
<feature type="compositionally biased region" description="Basic residues" evidence="2">
    <location>
        <begin position="765"/>
        <end position="778"/>
    </location>
</feature>
<gene>
    <name evidence="5" type="ORF">ACET3X_005084</name>
</gene>
<dbReference type="PRINTS" id="PR00625">
    <property type="entry name" value="JDOMAIN"/>
</dbReference>
<dbReference type="RefSeq" id="XP_069307128.1">
    <property type="nucleotide sequence ID" value="XM_069451251.1"/>
</dbReference>
<feature type="region of interest" description="Disordered" evidence="2">
    <location>
        <begin position="742"/>
        <end position="828"/>
    </location>
</feature>
<dbReference type="PROSITE" id="PS00636">
    <property type="entry name" value="DNAJ_1"/>
    <property type="match status" value="1"/>
</dbReference>
<feature type="compositionally biased region" description="Basic residues" evidence="2">
    <location>
        <begin position="657"/>
        <end position="666"/>
    </location>
</feature>
<dbReference type="Pfam" id="PF00226">
    <property type="entry name" value="DnaJ"/>
    <property type="match status" value="1"/>
</dbReference>
<feature type="compositionally biased region" description="Polar residues" evidence="2">
    <location>
        <begin position="695"/>
        <end position="704"/>
    </location>
</feature>
<sequence length="858" mass="96344">MDAPTKPKLPDAYTDLEVSPAATSAEIKAAFHRLALLHHPDKKAPGETFDAEDFRRIQEAYDLLRDEEEKRRYDQCYSSVRHQWDVYTRECAEYSQDPTAWRRRKAESARAQAEAYRYAAEEEESDEEDYYSFFGGFGYDRRPRDPALSDLWELQERILAEMRRRSAMYDAAAECFAEERTRKVAIEDINKRCIERQKKAAEAQQAKDDGILIVDSEKKRDMAQSWVLSLQRDYRQELQNAELQLPTDSVMDIGWERKKGRQTCLFCEAHVQEYSYRCPSGGAVACRSCKKEIESSSSSKPFNFHYDESSAKKGKSKKGKGGKKSKKTKIKPEHESDLEDSGFGEQEHDEEQGHGEETECLLNEEEEAAKQAAEEAARKQDAERQEQERKAREVREKAKREAQAKLAQEAAKKVAKEKAEAEQVARDQEAAREAARQAAQKKKEAREQDAKEKKAARKKAAKERVTLEKAAQKKAAEEREAAQREVQKNDGAEQKVQNAHDDSETEAKHNPEKDVKAKTGQDAGQRLARETEGHAIQESEDRETEDIEKRAEYTDRVAEEREIGTIAAEAKQRVELEAKEAAEREDKGMAEHVLEETAEHVPKETVERQVPGPTETDNGPGHEVEDEKTGNGKQQVVEPPATTTPFAELSIPDSTATHKKAKKKATRPPPTCHVCNEEGHIARKCPVKDVKATEVNGSQPQTATEPALGVEVTSKPPPPQLASPAKIVVKLPTPRMQKIEEAAEDFTVTSQESATHLANASAPRKPTKPSRAPKKKAPRSTPQKDQAVDSVAKPTPSFITSAQMDGTADVPVLTQTSKPVKKPKAKRPSMCFVCKEAGHKVKSCPTKKDKEPMFETVR</sequence>
<feature type="compositionally biased region" description="Basic and acidic residues" evidence="2">
    <location>
        <begin position="368"/>
        <end position="403"/>
    </location>
</feature>
<feature type="compositionally biased region" description="Basic and acidic residues" evidence="2">
    <location>
        <begin position="527"/>
        <end position="539"/>
    </location>
</feature>
<feature type="region of interest" description="Disordered" evidence="2">
    <location>
        <begin position="692"/>
        <end position="725"/>
    </location>
</feature>
<feature type="compositionally biased region" description="Basic and acidic residues" evidence="2">
    <location>
        <begin position="620"/>
        <end position="630"/>
    </location>
</feature>
<dbReference type="Proteomes" id="UP001578633">
    <property type="component" value="Chromosome 4"/>
</dbReference>
<dbReference type="SMART" id="SM00343">
    <property type="entry name" value="ZnF_C2HC"/>
    <property type="match status" value="2"/>
</dbReference>
<feature type="region of interest" description="Disordered" evidence="2">
    <location>
        <begin position="595"/>
        <end position="676"/>
    </location>
</feature>
<dbReference type="InterPro" id="IPR018253">
    <property type="entry name" value="DnaJ_domain_CS"/>
</dbReference>
<dbReference type="PROSITE" id="PS50076">
    <property type="entry name" value="DNAJ_2"/>
    <property type="match status" value="1"/>
</dbReference>
<dbReference type="InterPro" id="IPR036875">
    <property type="entry name" value="Znf_CCHC_sf"/>
</dbReference>
<evidence type="ECO:0000256" key="1">
    <source>
        <dbReference type="PROSITE-ProRule" id="PRU00047"/>
    </source>
</evidence>
<dbReference type="SUPFAM" id="SSF46565">
    <property type="entry name" value="Chaperone J-domain"/>
    <property type="match status" value="1"/>
</dbReference>
<feature type="compositionally biased region" description="Basic residues" evidence="2">
    <location>
        <begin position="312"/>
        <end position="329"/>
    </location>
</feature>
<dbReference type="InterPro" id="IPR036869">
    <property type="entry name" value="J_dom_sf"/>
</dbReference>